<keyword evidence="2" id="KW-1185">Reference proteome</keyword>
<dbReference type="EMBL" id="ACUX02000005">
    <property type="protein sequence ID" value="EEZ61858.1"/>
    <property type="molecule type" value="Genomic_DNA"/>
</dbReference>
<evidence type="ECO:0000313" key="2">
    <source>
        <dbReference type="Proteomes" id="UP000006001"/>
    </source>
</evidence>
<name>D0WFH4_SLAES</name>
<accession>D0WFH4</accession>
<dbReference type="AlphaFoldDB" id="D0WFH4"/>
<dbReference type="Proteomes" id="UP000006001">
    <property type="component" value="Unassembled WGS sequence"/>
</dbReference>
<dbReference type="HOGENOM" id="CLU_3048051_0_0_11"/>
<gene>
    <name evidence="1" type="ORF">HMPREF0762_00492</name>
</gene>
<sequence>MPAASLNEPSLCGRSRRRASLLHGACVLFSHDESHLVLIRKRDAIRRMQPVILR</sequence>
<organism evidence="1 2">
    <name type="scientific">Slackia exigua (strain ATCC 700122 / DSM 15923 / CIP 105133 / JCM 11022 / KCTC 5966 / S-7)</name>
    <dbReference type="NCBI Taxonomy" id="649764"/>
    <lineage>
        <taxon>Bacteria</taxon>
        <taxon>Bacillati</taxon>
        <taxon>Actinomycetota</taxon>
        <taxon>Coriobacteriia</taxon>
        <taxon>Eggerthellales</taxon>
        <taxon>Eggerthellaceae</taxon>
        <taxon>Slackia</taxon>
    </lineage>
</organism>
<dbReference type="STRING" id="649764.HMPREF0762_00492"/>
<proteinExistence type="predicted"/>
<evidence type="ECO:0000313" key="1">
    <source>
        <dbReference type="EMBL" id="EEZ61858.1"/>
    </source>
</evidence>
<comment type="caution">
    <text evidence="1">The sequence shown here is derived from an EMBL/GenBank/DDBJ whole genome shotgun (WGS) entry which is preliminary data.</text>
</comment>
<protein>
    <submittedName>
        <fullName evidence="1">Uncharacterized protein</fullName>
    </submittedName>
</protein>
<reference evidence="1" key="1">
    <citation type="submission" date="2009-10" db="EMBL/GenBank/DDBJ databases">
        <authorList>
            <person name="Weinstock G."/>
            <person name="Sodergren E."/>
            <person name="Clifton S."/>
            <person name="Fulton L."/>
            <person name="Fulton B."/>
            <person name="Courtney L."/>
            <person name="Fronick C."/>
            <person name="Harrison M."/>
            <person name="Strong C."/>
            <person name="Farmer C."/>
            <person name="Delahaunty K."/>
            <person name="Markovic C."/>
            <person name="Hall O."/>
            <person name="Minx P."/>
            <person name="Tomlinson C."/>
            <person name="Mitreva M."/>
            <person name="Nelson J."/>
            <person name="Hou S."/>
            <person name="Wollam A."/>
            <person name="Pepin K.H."/>
            <person name="Johnson M."/>
            <person name="Bhonagiri V."/>
            <person name="Nash W.E."/>
            <person name="Warren W."/>
            <person name="Chinwalla A."/>
            <person name="Mardis E.R."/>
            <person name="Wilson R.K."/>
        </authorList>
    </citation>
    <scope>NUCLEOTIDE SEQUENCE [LARGE SCALE GENOMIC DNA]</scope>
    <source>
        <strain evidence="1">ATCC 700122</strain>
    </source>
</reference>